<protein>
    <submittedName>
        <fullName evidence="1">YusW family protein</fullName>
    </submittedName>
</protein>
<dbReference type="InterPro" id="IPR025623">
    <property type="entry name" value="YusW"/>
</dbReference>
<organism evidence="1 2">
    <name type="scientific">Halalkalibacter kiskunsagensis</name>
    <dbReference type="NCBI Taxonomy" id="1548599"/>
    <lineage>
        <taxon>Bacteria</taxon>
        <taxon>Bacillati</taxon>
        <taxon>Bacillota</taxon>
        <taxon>Bacilli</taxon>
        <taxon>Bacillales</taxon>
        <taxon>Bacillaceae</taxon>
        <taxon>Halalkalibacter</taxon>
    </lineage>
</organism>
<dbReference type="EMBL" id="JBHLUX010000017">
    <property type="protein sequence ID" value="MFC0470188.1"/>
    <property type="molecule type" value="Genomic_DNA"/>
</dbReference>
<dbReference type="RefSeq" id="WP_335959059.1">
    <property type="nucleotide sequence ID" value="NZ_JAXBLX010000003.1"/>
</dbReference>
<reference evidence="1 2" key="1">
    <citation type="submission" date="2024-09" db="EMBL/GenBank/DDBJ databases">
        <authorList>
            <person name="Sun Q."/>
            <person name="Mori K."/>
        </authorList>
    </citation>
    <scope>NUCLEOTIDE SEQUENCE [LARGE SCALE GENOMIC DNA]</scope>
    <source>
        <strain evidence="1 2">NCAIM B.02610</strain>
    </source>
</reference>
<accession>A0ABV6KDQ7</accession>
<dbReference type="Proteomes" id="UP001589838">
    <property type="component" value="Unassembled WGS sequence"/>
</dbReference>
<dbReference type="Pfam" id="PF14039">
    <property type="entry name" value="YusW"/>
    <property type="match status" value="1"/>
</dbReference>
<sequence>MNDRTNETAGTIENIQEFELEIDLVNNEELEMEYKNNGGSTTAEVERKTNDGKEEIKGDQALTEIEDLLQQVALQPDITSEEALEQVLASVNIAKEDIRKLELEVDFTTGGKLKANL</sequence>
<evidence type="ECO:0000313" key="1">
    <source>
        <dbReference type="EMBL" id="MFC0470188.1"/>
    </source>
</evidence>
<keyword evidence="2" id="KW-1185">Reference proteome</keyword>
<name>A0ABV6KDQ7_9BACI</name>
<gene>
    <name evidence="1" type="ORF">ACFFHM_06525</name>
</gene>
<evidence type="ECO:0000313" key="2">
    <source>
        <dbReference type="Proteomes" id="UP001589838"/>
    </source>
</evidence>
<comment type="caution">
    <text evidence="1">The sequence shown here is derived from an EMBL/GenBank/DDBJ whole genome shotgun (WGS) entry which is preliminary data.</text>
</comment>
<proteinExistence type="predicted"/>